<organism evidence="4 5">
    <name type="scientific">Sporobacter termitidis DSM 10068</name>
    <dbReference type="NCBI Taxonomy" id="1123282"/>
    <lineage>
        <taxon>Bacteria</taxon>
        <taxon>Bacillati</taxon>
        <taxon>Bacillota</taxon>
        <taxon>Clostridia</taxon>
        <taxon>Eubacteriales</taxon>
        <taxon>Oscillospiraceae</taxon>
        <taxon>Sporobacter</taxon>
    </lineage>
</organism>
<dbReference type="PANTHER" id="PTHR34978:SF3">
    <property type="entry name" value="SLR0241 PROTEIN"/>
    <property type="match status" value="1"/>
</dbReference>
<evidence type="ECO:0000259" key="3">
    <source>
        <dbReference type="Pfam" id="PF05569"/>
    </source>
</evidence>
<dbReference type="AlphaFoldDB" id="A0A1M5YWD5"/>
<feature type="transmembrane region" description="Helical" evidence="2">
    <location>
        <begin position="12"/>
        <end position="28"/>
    </location>
</feature>
<dbReference type="InterPro" id="IPR052173">
    <property type="entry name" value="Beta-lactam_resp_regulator"/>
</dbReference>
<evidence type="ECO:0000256" key="1">
    <source>
        <dbReference type="SAM" id="MobiDB-lite"/>
    </source>
</evidence>
<dbReference type="Proteomes" id="UP000183995">
    <property type="component" value="Unassembled WGS sequence"/>
</dbReference>
<feature type="region of interest" description="Disordered" evidence="1">
    <location>
        <begin position="368"/>
        <end position="439"/>
    </location>
</feature>
<feature type="transmembrane region" description="Helical" evidence="2">
    <location>
        <begin position="343"/>
        <end position="361"/>
    </location>
</feature>
<accession>A0A1M5YWD5</accession>
<dbReference type="CDD" id="cd07341">
    <property type="entry name" value="M56_BlaR1_MecR1_like"/>
    <property type="match status" value="1"/>
</dbReference>
<protein>
    <submittedName>
        <fullName evidence="4">Signal transducer regulating beta-lactamase production, contains metallopeptidase domain</fullName>
    </submittedName>
</protein>
<gene>
    <name evidence="4" type="ORF">SAMN02745823_02924</name>
</gene>
<keyword evidence="2" id="KW-0812">Transmembrane</keyword>
<name>A0A1M5YWD5_9FIRM</name>
<evidence type="ECO:0000313" key="5">
    <source>
        <dbReference type="Proteomes" id="UP000183995"/>
    </source>
</evidence>
<evidence type="ECO:0000313" key="4">
    <source>
        <dbReference type="EMBL" id="SHI16377.1"/>
    </source>
</evidence>
<proteinExistence type="predicted"/>
<reference evidence="4 5" key="1">
    <citation type="submission" date="2016-11" db="EMBL/GenBank/DDBJ databases">
        <authorList>
            <person name="Jaros S."/>
            <person name="Januszkiewicz K."/>
            <person name="Wedrychowicz H."/>
        </authorList>
    </citation>
    <scope>NUCLEOTIDE SEQUENCE [LARGE SCALE GENOMIC DNA]</scope>
    <source>
        <strain evidence="4 5">DSM 10068</strain>
    </source>
</reference>
<dbReference type="EMBL" id="FQXV01000011">
    <property type="protein sequence ID" value="SHI16377.1"/>
    <property type="molecule type" value="Genomic_DNA"/>
</dbReference>
<dbReference type="PANTHER" id="PTHR34978">
    <property type="entry name" value="POSSIBLE SENSOR-TRANSDUCER PROTEIN BLAR"/>
    <property type="match status" value="1"/>
</dbReference>
<evidence type="ECO:0000256" key="2">
    <source>
        <dbReference type="SAM" id="Phobius"/>
    </source>
</evidence>
<dbReference type="Pfam" id="PF05569">
    <property type="entry name" value="Peptidase_M56"/>
    <property type="match status" value="1"/>
</dbReference>
<feature type="compositionally biased region" description="Low complexity" evidence="1">
    <location>
        <begin position="403"/>
        <end position="417"/>
    </location>
</feature>
<dbReference type="InterPro" id="IPR008756">
    <property type="entry name" value="Peptidase_M56"/>
</dbReference>
<feature type="compositionally biased region" description="Low complexity" evidence="1">
    <location>
        <begin position="375"/>
        <end position="387"/>
    </location>
</feature>
<feature type="domain" description="Peptidase M56" evidence="3">
    <location>
        <begin position="17"/>
        <end position="335"/>
    </location>
</feature>
<dbReference type="STRING" id="1123282.SAMN02745823_02924"/>
<dbReference type="RefSeq" id="WP_073080457.1">
    <property type="nucleotide sequence ID" value="NZ_FQXV01000011.1"/>
</dbReference>
<keyword evidence="5" id="KW-1185">Reference proteome</keyword>
<dbReference type="OrthoDB" id="9770467at2"/>
<keyword evidence="2" id="KW-1133">Transmembrane helix</keyword>
<feature type="transmembrane region" description="Helical" evidence="2">
    <location>
        <begin position="40"/>
        <end position="58"/>
    </location>
</feature>
<feature type="region of interest" description="Disordered" evidence="1">
    <location>
        <begin position="97"/>
        <end position="129"/>
    </location>
</feature>
<feature type="transmembrane region" description="Helical" evidence="2">
    <location>
        <begin position="142"/>
        <end position="165"/>
    </location>
</feature>
<sequence>MNFVIWLFKDVLYLGATASLLIVLLLAVKRLFRRGLSPKWQYYIWALLLIRLLVPFQVQSPMSVYSLIYGAASSINLPMPETVGALQNPLINETAPPAPTGGTADVNAQPGSLSGQTPAEGGGTPSQGAETAGDVPVIKIAALLWLSGVSLLVLYTAVVNIAFAGNVRRRYRPLRDKRIDRILESCRAALNIRRRIPLLTSGEKRTPSLYGLLRPKILVSGTYLSTLGDDEVRYIFLHELSHFKRGDIAVNWLLTALQAVYFFNPLVWYAFHKIHEDCEISCDAEVLKYLRPEERLLYGGTILKLVRLLSESNFVPVTAGISKNKSSTKRRLTMISNFKRSKWTGTVLAILLIAVVGLAGLTGCSTNTGAPAPSPSSDSAGTPSESPSAPPSPSADGTGADVSPESPSAPTSAAPAPTDGPGNVAPSTAPAPTAGLEPSIRPVPAAAQKAYYGEWTVKSVLAYGIGTYSKDDAEKLVGKSVSFSSDKASYYNDTPSAGVVTASDPDYTESTLSAEDFMTSYRMTFDKLGITADSVDAVDVGGPQGAGGCTLLVKDKNTVILAAGGTYFELSRAS</sequence>
<keyword evidence="2" id="KW-0472">Membrane</keyword>